<dbReference type="PANTHER" id="PTHR41394">
    <property type="entry name" value="MAGNESIUM TRANSPORTER MGTE"/>
    <property type="match status" value="1"/>
</dbReference>
<dbReference type="InterPro" id="IPR036739">
    <property type="entry name" value="SLC41_membr_dom_sf"/>
</dbReference>
<dbReference type="PANTHER" id="PTHR41394:SF8">
    <property type="entry name" value="MAGNESIUM TRANSPORTER MGTE"/>
    <property type="match status" value="1"/>
</dbReference>
<dbReference type="PROSITE" id="PS51371">
    <property type="entry name" value="CBS"/>
    <property type="match status" value="2"/>
</dbReference>
<feature type="transmembrane region" description="Helical" evidence="8">
    <location>
        <begin position="209"/>
        <end position="236"/>
    </location>
</feature>
<feature type="transmembrane region" description="Helical" evidence="8">
    <location>
        <begin position="284"/>
        <end position="310"/>
    </location>
</feature>
<organism evidence="10">
    <name type="scientific">hydrothermal vent metagenome</name>
    <dbReference type="NCBI Taxonomy" id="652676"/>
    <lineage>
        <taxon>unclassified sequences</taxon>
        <taxon>metagenomes</taxon>
        <taxon>ecological metagenomes</taxon>
    </lineage>
</organism>
<sequence length="347" mass="38110">MPDPISDRLIGLMEPEEAAEVQELLAHAEETAGRLMTRDVVALRRQWTVSETFDYLRSLQDAETLHYLYVVDRANKLIGVVPLRTLILSQPNQTIETIMKQDVVSIRATADQEALAELVSRYDYFVVPVVSHNNELLGVVTVDDVLDIFEEEVTEDIQRLGGSEPLAQPYFAVSAFQIVRKRIGWLLLLFVASTLSGEVIRFFQNELDLVVSLGFFITLITGTGGNAGSQTVATIIRAITLDEVRLSNLAAAWWREVSVGLLLGLAMGAVGIVRALLWDTGIEVALVIALTLPIIVIWSTTVATIIPVVADRFRIDPTVISGPMIATIVDATGLLIYFSLAKLILGL</sequence>
<dbReference type="SUPFAM" id="SSF161093">
    <property type="entry name" value="MgtE membrane domain-like"/>
    <property type="match status" value="1"/>
</dbReference>
<dbReference type="Gene3D" id="3.10.580.10">
    <property type="entry name" value="CBS-domain"/>
    <property type="match status" value="1"/>
</dbReference>
<dbReference type="InterPro" id="IPR006669">
    <property type="entry name" value="MgtE_transporter"/>
</dbReference>
<comment type="subcellular location">
    <subcellularLocation>
        <location evidence="1">Membrane</location>
        <topology evidence="1">Multi-pass membrane protein</topology>
    </subcellularLocation>
</comment>
<keyword evidence="4 8" id="KW-0812">Transmembrane</keyword>
<dbReference type="CDD" id="cd04606">
    <property type="entry name" value="CBS_pair_Mg_transporter"/>
    <property type="match status" value="1"/>
</dbReference>
<keyword evidence="5" id="KW-0460">Magnesium</keyword>
<dbReference type="Pfam" id="PF01769">
    <property type="entry name" value="MgtE"/>
    <property type="match status" value="1"/>
</dbReference>
<evidence type="ECO:0000256" key="8">
    <source>
        <dbReference type="SAM" id="Phobius"/>
    </source>
</evidence>
<dbReference type="GO" id="GO:0016020">
    <property type="term" value="C:membrane"/>
    <property type="evidence" value="ECO:0007669"/>
    <property type="project" value="UniProtKB-SubCell"/>
</dbReference>
<reference evidence="10" key="1">
    <citation type="submission" date="2018-06" db="EMBL/GenBank/DDBJ databases">
        <authorList>
            <person name="Zhirakovskaya E."/>
        </authorList>
    </citation>
    <scope>NUCLEOTIDE SEQUENCE</scope>
</reference>
<dbReference type="AlphaFoldDB" id="A0A3B0V252"/>
<feature type="transmembrane region" description="Helical" evidence="8">
    <location>
        <begin position="322"/>
        <end position="345"/>
    </location>
</feature>
<proteinExistence type="inferred from homology"/>
<dbReference type="GO" id="GO:0015095">
    <property type="term" value="F:magnesium ion transmembrane transporter activity"/>
    <property type="evidence" value="ECO:0007669"/>
    <property type="project" value="InterPro"/>
</dbReference>
<keyword evidence="6 8" id="KW-1133">Transmembrane helix</keyword>
<evidence type="ECO:0000256" key="7">
    <source>
        <dbReference type="ARBA" id="ARBA00023136"/>
    </source>
</evidence>
<feature type="domain" description="CBS" evidence="9">
    <location>
        <begin position="99"/>
        <end position="155"/>
    </location>
</feature>
<gene>
    <name evidence="10" type="ORF">MNBD_CHLOROFLEXI01-5166</name>
</gene>
<evidence type="ECO:0000256" key="1">
    <source>
        <dbReference type="ARBA" id="ARBA00004141"/>
    </source>
</evidence>
<dbReference type="InterPro" id="IPR000644">
    <property type="entry name" value="CBS_dom"/>
</dbReference>
<keyword evidence="3" id="KW-0813">Transport</keyword>
<feature type="transmembrane region" description="Helical" evidence="8">
    <location>
        <begin position="183"/>
        <end position="203"/>
    </location>
</feature>
<comment type="similarity">
    <text evidence="2">Belongs to the SLC41A transporter family.</text>
</comment>
<name>A0A3B0V252_9ZZZZ</name>
<dbReference type="NCBIfam" id="TIGR00400">
    <property type="entry name" value="mgtE"/>
    <property type="match status" value="1"/>
</dbReference>
<evidence type="ECO:0000256" key="6">
    <source>
        <dbReference type="ARBA" id="ARBA00022989"/>
    </source>
</evidence>
<evidence type="ECO:0000313" key="10">
    <source>
        <dbReference type="EMBL" id="VAW30939.1"/>
    </source>
</evidence>
<protein>
    <submittedName>
        <fullName evidence="10">Mg/Co/Ni transporter MgtE, CBS domain-containing</fullName>
    </submittedName>
</protein>
<evidence type="ECO:0000256" key="4">
    <source>
        <dbReference type="ARBA" id="ARBA00022692"/>
    </source>
</evidence>
<evidence type="ECO:0000256" key="5">
    <source>
        <dbReference type="ARBA" id="ARBA00022842"/>
    </source>
</evidence>
<evidence type="ECO:0000256" key="2">
    <source>
        <dbReference type="ARBA" id="ARBA00009749"/>
    </source>
</evidence>
<dbReference type="Gene3D" id="1.10.357.20">
    <property type="entry name" value="SLC41 divalent cation transporters, integral membrane domain"/>
    <property type="match status" value="1"/>
</dbReference>
<feature type="domain" description="CBS" evidence="9">
    <location>
        <begin position="36"/>
        <end position="97"/>
    </location>
</feature>
<dbReference type="InterPro" id="IPR006667">
    <property type="entry name" value="SLC41_membr_dom"/>
</dbReference>
<keyword evidence="7 8" id="KW-0472">Membrane</keyword>
<dbReference type="SMART" id="SM00116">
    <property type="entry name" value="CBS"/>
    <property type="match status" value="2"/>
</dbReference>
<accession>A0A3B0V252</accession>
<dbReference type="SUPFAM" id="SSF54631">
    <property type="entry name" value="CBS-domain pair"/>
    <property type="match status" value="1"/>
</dbReference>
<evidence type="ECO:0000256" key="3">
    <source>
        <dbReference type="ARBA" id="ARBA00022448"/>
    </source>
</evidence>
<dbReference type="Pfam" id="PF00571">
    <property type="entry name" value="CBS"/>
    <property type="match status" value="2"/>
</dbReference>
<dbReference type="InterPro" id="IPR046342">
    <property type="entry name" value="CBS_dom_sf"/>
</dbReference>
<evidence type="ECO:0000259" key="9">
    <source>
        <dbReference type="PROSITE" id="PS51371"/>
    </source>
</evidence>
<feature type="transmembrane region" description="Helical" evidence="8">
    <location>
        <begin position="257"/>
        <end position="278"/>
    </location>
</feature>
<dbReference type="EMBL" id="UOEU01000115">
    <property type="protein sequence ID" value="VAW30939.1"/>
    <property type="molecule type" value="Genomic_DNA"/>
</dbReference>